<evidence type="ECO:0000313" key="2">
    <source>
        <dbReference type="EMBL" id="PHN04211.1"/>
    </source>
</evidence>
<dbReference type="Proteomes" id="UP000223913">
    <property type="component" value="Unassembled WGS sequence"/>
</dbReference>
<comment type="caution">
    <text evidence="2">The sequence shown here is derived from an EMBL/GenBank/DDBJ whole genome shotgun (WGS) entry which is preliminary data.</text>
</comment>
<protein>
    <submittedName>
        <fullName evidence="2">Uncharacterized protein</fullName>
    </submittedName>
</protein>
<keyword evidence="1" id="KW-0812">Transmembrane</keyword>
<name>A0A2D0N6R5_FLAN2</name>
<feature type="transmembrane region" description="Helical" evidence="1">
    <location>
        <begin position="20"/>
        <end position="37"/>
    </location>
</feature>
<feature type="transmembrane region" description="Helical" evidence="1">
    <location>
        <begin position="119"/>
        <end position="141"/>
    </location>
</feature>
<accession>A0A2D0N6R5</accession>
<dbReference type="RefSeq" id="WP_099152237.1">
    <property type="nucleotide sequence ID" value="NZ_PDUD01000026.1"/>
</dbReference>
<proteinExistence type="predicted"/>
<dbReference type="EMBL" id="PDUD01000026">
    <property type="protein sequence ID" value="PHN04211.1"/>
    <property type="molecule type" value="Genomic_DNA"/>
</dbReference>
<keyword evidence="3" id="KW-1185">Reference proteome</keyword>
<reference evidence="2 3" key="1">
    <citation type="submission" date="2017-10" db="EMBL/GenBank/DDBJ databases">
        <title>The draft genome sequence of Lewinella nigricans NBRC 102662.</title>
        <authorList>
            <person name="Wang K."/>
        </authorList>
    </citation>
    <scope>NUCLEOTIDE SEQUENCE [LARGE SCALE GENOMIC DNA]</scope>
    <source>
        <strain evidence="2 3">NBRC 102662</strain>
    </source>
</reference>
<gene>
    <name evidence="2" type="ORF">CRP01_21855</name>
</gene>
<feature type="transmembrane region" description="Helical" evidence="1">
    <location>
        <begin position="49"/>
        <end position="69"/>
    </location>
</feature>
<feature type="transmembrane region" description="Helical" evidence="1">
    <location>
        <begin position="75"/>
        <end position="99"/>
    </location>
</feature>
<evidence type="ECO:0000256" key="1">
    <source>
        <dbReference type="SAM" id="Phobius"/>
    </source>
</evidence>
<dbReference type="AlphaFoldDB" id="A0A2D0N6R5"/>
<organism evidence="2 3">
    <name type="scientific">Flavilitoribacter nigricans (strain ATCC 23147 / DSM 23189 / NBRC 102662 / NCIMB 1420 / SS-2)</name>
    <name type="common">Lewinella nigricans</name>
    <dbReference type="NCBI Taxonomy" id="1122177"/>
    <lineage>
        <taxon>Bacteria</taxon>
        <taxon>Pseudomonadati</taxon>
        <taxon>Bacteroidota</taxon>
        <taxon>Saprospiria</taxon>
        <taxon>Saprospirales</taxon>
        <taxon>Lewinellaceae</taxon>
        <taxon>Flavilitoribacter</taxon>
    </lineage>
</organism>
<keyword evidence="1" id="KW-0472">Membrane</keyword>
<keyword evidence="1" id="KW-1133">Transmembrane helix</keyword>
<evidence type="ECO:0000313" key="3">
    <source>
        <dbReference type="Proteomes" id="UP000223913"/>
    </source>
</evidence>
<sequence>MAEVDENPGKKENVPLVKKILIIAVKGLFFICLTRSGKYLGFLVNPLKISLNQLALFITSLVLSLNIIALQKVFFIWRVFSLQSLGIVLLVYLAAYIYFKRNVKSLMKFMAFFYQNKEVKQLVESFWKIDVLLCLILFLLLD</sequence>